<dbReference type="Gene3D" id="3.40.50.1820">
    <property type="entry name" value="alpha/beta hydrolase"/>
    <property type="match status" value="1"/>
</dbReference>
<proteinExistence type="predicted"/>
<dbReference type="InterPro" id="IPR029058">
    <property type="entry name" value="AB_hydrolase_fold"/>
</dbReference>
<sequence length="334" mass="36825">MSSFAGMPNTTAGNIAPFAFEGSIELFQVSDDQRLPVHLSGDRDASLVLVFVGGLTDGMCSVSYAPKLAELAQRERFTLAQPHWSSAYSGYGTGSLDRDVTEIEACINHLKASGKKQVILMGHSTGCQDTMQYLLTRHGDTSVNGAILQAPCSDREAFAEEGHTRVAKLAKEVHDKAFPEGLKEEDRSKKEGKLWDCMPREMAKEFGLEFMTYYRAWSLLCEGGDDDFFSSDLPVHADGGSLHRPLIETFGRLPSDVPMLFAFSGADEYFPFQHGVTPEGNFSNWRQAAAEGMGRDVKELKLKMTVVPGASHSVKQAEAQEVLMREVLNFVRRV</sequence>
<dbReference type="PANTHER" id="PTHR31591:SF1">
    <property type="entry name" value="UPF0613 PROTEIN PB24D3.06C"/>
    <property type="match status" value="1"/>
</dbReference>
<accession>A0A8H3TUD0</accession>
<dbReference type="Pfam" id="PF08538">
    <property type="entry name" value="DUF1749"/>
    <property type="match status" value="1"/>
</dbReference>
<comment type="caution">
    <text evidence="1">The sequence shown here is derived from an EMBL/GenBank/DDBJ whole genome shotgun (WGS) entry which is preliminary data.</text>
</comment>
<dbReference type="OrthoDB" id="10034502at2759"/>
<dbReference type="Proteomes" id="UP000620104">
    <property type="component" value="Unassembled WGS sequence"/>
</dbReference>
<gene>
    <name evidence="1" type="ORF">NliqN6_3797</name>
</gene>
<dbReference type="InterPro" id="IPR013744">
    <property type="entry name" value="SidJ"/>
</dbReference>
<reference evidence="1" key="1">
    <citation type="submission" date="2020-07" db="EMBL/GenBank/DDBJ databases">
        <title>Draft Genome Sequence of a Deep-Sea Yeast, Naganishia (Cryptococcus) liquefaciens strain N6.</title>
        <authorList>
            <person name="Han Y.W."/>
            <person name="Kajitani R."/>
            <person name="Morimoto H."/>
            <person name="Parhat M."/>
            <person name="Tsubouchi H."/>
            <person name="Bakenova O."/>
            <person name="Ogata M."/>
            <person name="Argunhan B."/>
            <person name="Aoki R."/>
            <person name="Kajiwara S."/>
            <person name="Itoh T."/>
            <person name="Iwasaki H."/>
        </authorList>
    </citation>
    <scope>NUCLEOTIDE SEQUENCE</scope>
    <source>
        <strain evidence="1">N6</strain>
    </source>
</reference>
<dbReference type="PANTHER" id="PTHR31591">
    <property type="entry name" value="UPF0613 PROTEIN PB24D3.06C"/>
    <property type="match status" value="1"/>
</dbReference>
<dbReference type="AlphaFoldDB" id="A0A8H3TUD0"/>
<dbReference type="SUPFAM" id="SSF53474">
    <property type="entry name" value="alpha/beta-Hydrolases"/>
    <property type="match status" value="1"/>
</dbReference>
<name>A0A8H3TUD0_9TREE</name>
<organism evidence="1 2">
    <name type="scientific">Naganishia liquefaciens</name>
    <dbReference type="NCBI Taxonomy" id="104408"/>
    <lineage>
        <taxon>Eukaryota</taxon>
        <taxon>Fungi</taxon>
        <taxon>Dikarya</taxon>
        <taxon>Basidiomycota</taxon>
        <taxon>Agaricomycotina</taxon>
        <taxon>Tremellomycetes</taxon>
        <taxon>Filobasidiales</taxon>
        <taxon>Filobasidiaceae</taxon>
        <taxon>Naganishia</taxon>
    </lineage>
</organism>
<dbReference type="EMBL" id="BLZA01000021">
    <property type="protein sequence ID" value="GHJ87395.1"/>
    <property type="molecule type" value="Genomic_DNA"/>
</dbReference>
<evidence type="ECO:0008006" key="3">
    <source>
        <dbReference type="Google" id="ProtNLM"/>
    </source>
</evidence>
<keyword evidence="2" id="KW-1185">Reference proteome</keyword>
<protein>
    <recommendedName>
        <fullName evidence="3">DUF1749-domain-containing protein</fullName>
    </recommendedName>
</protein>
<evidence type="ECO:0000313" key="1">
    <source>
        <dbReference type="EMBL" id="GHJ87395.1"/>
    </source>
</evidence>
<evidence type="ECO:0000313" key="2">
    <source>
        <dbReference type="Proteomes" id="UP000620104"/>
    </source>
</evidence>